<accession>A0A1M6G1C4</accession>
<dbReference type="OrthoDB" id="9789797at2"/>
<comment type="subcellular location">
    <subcellularLocation>
        <location evidence="8">Cell membrane</location>
    </subcellularLocation>
</comment>
<evidence type="ECO:0000256" key="1">
    <source>
        <dbReference type="ARBA" id="ARBA00004713"/>
    </source>
</evidence>
<dbReference type="AlphaFoldDB" id="A0A1M6G1C4"/>
<evidence type="ECO:0000256" key="8">
    <source>
        <dbReference type="RuleBase" id="RU365103"/>
    </source>
</evidence>
<name>A0A1M6G1C4_9FLAO</name>
<evidence type="ECO:0000256" key="6">
    <source>
        <dbReference type="ARBA" id="ARBA00049183"/>
    </source>
</evidence>
<dbReference type="STRING" id="683124.SAMN05444337_1391"/>
<dbReference type="PANTHER" id="PTHR42755">
    <property type="entry name" value="3-DEOXY-MANNO-OCTULOSONATE CYTIDYLYLTRANSFERASE"/>
    <property type="match status" value="1"/>
</dbReference>
<evidence type="ECO:0000256" key="7">
    <source>
        <dbReference type="PIRSR" id="PIRSR639901-1"/>
    </source>
</evidence>
<dbReference type="Gene3D" id="3.40.50.11720">
    <property type="entry name" value="3-Deoxy-D-manno-octulosonic-acid transferase, N-terminal domain"/>
    <property type="match status" value="1"/>
</dbReference>
<dbReference type="EMBL" id="FQZH01000001">
    <property type="protein sequence ID" value="SHJ03775.1"/>
    <property type="molecule type" value="Genomic_DNA"/>
</dbReference>
<organism evidence="10 11">
    <name type="scientific">Flavobacterium haoranii</name>
    <dbReference type="NCBI Taxonomy" id="683124"/>
    <lineage>
        <taxon>Bacteria</taxon>
        <taxon>Pseudomonadati</taxon>
        <taxon>Bacteroidota</taxon>
        <taxon>Flavobacteriia</taxon>
        <taxon>Flavobacteriales</taxon>
        <taxon>Flavobacteriaceae</taxon>
        <taxon>Flavobacterium</taxon>
    </lineage>
</organism>
<keyword evidence="8" id="KW-0448">Lipopolysaccharide biosynthesis</keyword>
<dbReference type="Gene3D" id="3.40.50.2000">
    <property type="entry name" value="Glycogen Phosphorylase B"/>
    <property type="match status" value="1"/>
</dbReference>
<evidence type="ECO:0000256" key="2">
    <source>
        <dbReference type="ARBA" id="ARBA00012621"/>
    </source>
</evidence>
<comment type="similarity">
    <text evidence="8">Belongs to the glycosyltransferase group 1 family.</text>
</comment>
<dbReference type="InterPro" id="IPR038107">
    <property type="entry name" value="Glycos_transf_N_sf"/>
</dbReference>
<dbReference type="RefSeq" id="WP_072783297.1">
    <property type="nucleotide sequence ID" value="NZ_CP045292.1"/>
</dbReference>
<dbReference type="GO" id="GO:0009245">
    <property type="term" value="P:lipid A biosynthetic process"/>
    <property type="evidence" value="ECO:0007669"/>
    <property type="project" value="TreeGrafter"/>
</dbReference>
<dbReference type="PANTHER" id="PTHR42755:SF1">
    <property type="entry name" value="3-DEOXY-D-MANNO-OCTULOSONIC ACID TRANSFERASE, MITOCHONDRIAL-RELATED"/>
    <property type="match status" value="1"/>
</dbReference>
<protein>
    <recommendedName>
        <fullName evidence="3 8">3-deoxy-D-manno-octulosonic acid transferase</fullName>
        <shortName evidence="8">Kdo transferase</shortName>
        <ecNumber evidence="2 8">2.4.99.12</ecNumber>
    </recommendedName>
    <alternativeName>
        <fullName evidence="5 8">Lipid IV(A) 3-deoxy-D-manno-octulosonic acid transferase</fullName>
    </alternativeName>
</protein>
<comment type="function">
    <text evidence="8">Involved in lipopolysaccharide (LPS) biosynthesis. Catalyzes the transfer of 3-deoxy-D-manno-octulosonate (Kdo) residue(s) from CMP-Kdo to lipid IV(A), the tetraacyldisaccharide-1,4'-bisphosphate precursor of lipid A.</text>
</comment>
<evidence type="ECO:0000313" key="11">
    <source>
        <dbReference type="Proteomes" id="UP000184232"/>
    </source>
</evidence>
<keyword evidence="8" id="KW-0472">Membrane</keyword>
<comment type="pathway">
    <text evidence="1 8">Bacterial outer membrane biogenesis; LPS core biosynthesis.</text>
</comment>
<keyword evidence="8" id="KW-1003">Cell membrane</keyword>
<evidence type="ECO:0000256" key="4">
    <source>
        <dbReference type="ARBA" id="ARBA00022679"/>
    </source>
</evidence>
<comment type="catalytic activity">
    <reaction evidence="6 8">
        <text>lipid IVA (E. coli) + CMP-3-deoxy-beta-D-manno-octulosonate = alpha-Kdo-(2-&gt;6)-lipid IVA (E. coli) + CMP + H(+)</text>
        <dbReference type="Rhea" id="RHEA:28066"/>
        <dbReference type="ChEBI" id="CHEBI:15378"/>
        <dbReference type="ChEBI" id="CHEBI:58603"/>
        <dbReference type="ChEBI" id="CHEBI:60364"/>
        <dbReference type="ChEBI" id="CHEBI:60377"/>
        <dbReference type="ChEBI" id="CHEBI:85987"/>
        <dbReference type="EC" id="2.4.99.12"/>
    </reaction>
</comment>
<evidence type="ECO:0000313" key="10">
    <source>
        <dbReference type="EMBL" id="SHJ03775.1"/>
    </source>
</evidence>
<keyword evidence="4 8" id="KW-0808">Transferase</keyword>
<dbReference type="GO" id="GO:0009244">
    <property type="term" value="P:lipopolysaccharide core region biosynthetic process"/>
    <property type="evidence" value="ECO:0007669"/>
    <property type="project" value="UniProtKB-UniRule"/>
</dbReference>
<dbReference type="GO" id="GO:0005886">
    <property type="term" value="C:plasma membrane"/>
    <property type="evidence" value="ECO:0007669"/>
    <property type="project" value="UniProtKB-SubCell"/>
</dbReference>
<dbReference type="EC" id="2.4.99.12" evidence="2 8"/>
<dbReference type="UniPathway" id="UPA00958"/>
<dbReference type="InterPro" id="IPR039901">
    <property type="entry name" value="Kdotransferase"/>
</dbReference>
<reference evidence="10 11" key="1">
    <citation type="submission" date="2016-11" db="EMBL/GenBank/DDBJ databases">
        <authorList>
            <person name="Jaros S."/>
            <person name="Januszkiewicz K."/>
            <person name="Wedrychowicz H."/>
        </authorList>
    </citation>
    <scope>NUCLEOTIDE SEQUENCE [LARGE SCALE GENOMIC DNA]</scope>
    <source>
        <strain evidence="10 11">DSM 22807</strain>
    </source>
</reference>
<keyword evidence="11" id="KW-1185">Reference proteome</keyword>
<sequence>MLFFYNILIHIASLILKLLAPFSPKLKLFVNGRKDVFSTLKSKINSGDKVIWVHAASLGEYEQGIPVMEALKKEFPNHKLAVTFFSPSGYEIRKNNTLADVTVYLPLDTKSNAKEFIKTLHPELVLFIKYEFWPNYLNELKRMNIPTYLVSGIFREKQAFFKWYGGFYRKALKTFNHFFVQNDSSKKLIQSIGFENVTISGDTRFDRVVDILNRDNSLDFIDNFRFLNSARTDKSTLIVIGSSWPKDEELLVNYINQSSESVKFIIAPHNIKQEQILNLKSVINKKSILFSEYQNEISRFTRNDNEELKKTQVFIINTIGILTKIYSYADIAYVGGGFGSPGIHNILEPATFGIPIIIGPNYAHFAEATALVHQEGCISIQNENELKLAFDSLLYNSDERLEKGHICKTFVQMNKGATSKIINHILNKNLNN</sequence>
<feature type="domain" description="3-deoxy-D-manno-octulosonic-acid transferase N-terminal" evidence="9">
    <location>
        <begin position="45"/>
        <end position="206"/>
    </location>
</feature>
<evidence type="ECO:0000259" key="9">
    <source>
        <dbReference type="Pfam" id="PF04413"/>
    </source>
</evidence>
<evidence type="ECO:0000256" key="3">
    <source>
        <dbReference type="ARBA" id="ARBA00019077"/>
    </source>
</evidence>
<dbReference type="Proteomes" id="UP000184232">
    <property type="component" value="Unassembled WGS sequence"/>
</dbReference>
<dbReference type="InterPro" id="IPR007507">
    <property type="entry name" value="Glycos_transf_N"/>
</dbReference>
<dbReference type="Pfam" id="PF04413">
    <property type="entry name" value="Glycos_transf_N"/>
    <property type="match status" value="1"/>
</dbReference>
<dbReference type="SUPFAM" id="SSF53756">
    <property type="entry name" value="UDP-Glycosyltransferase/glycogen phosphorylase"/>
    <property type="match status" value="1"/>
</dbReference>
<feature type="active site" description="Proton acceptor" evidence="7">
    <location>
        <position position="60"/>
    </location>
</feature>
<proteinExistence type="inferred from homology"/>
<gene>
    <name evidence="10" type="ORF">SAMN05444337_1391</name>
</gene>
<dbReference type="GO" id="GO:0043842">
    <property type="term" value="F:Kdo transferase activity"/>
    <property type="evidence" value="ECO:0007669"/>
    <property type="project" value="UniProtKB-EC"/>
</dbReference>
<evidence type="ECO:0000256" key="5">
    <source>
        <dbReference type="ARBA" id="ARBA00031445"/>
    </source>
</evidence>